<sequence length="160" mass="17202">MADMPQETSLAVWRAARELGGVGSRAQRGRPLSTIGANRLVDAIRRHPRQERGPAAALVEETVPGAEDEVMASHVVQGLEEALLRQVLQAIPRDACSGSVWPDTPRRAVRLRPARHGGSAGPDRYGSGRDRHRQVVVPASRVDARRCGVPVADTAGEVLN</sequence>
<organism evidence="2 3">
    <name type="scientific">Streptomyces tremellae</name>
    <dbReference type="NCBI Taxonomy" id="1124239"/>
    <lineage>
        <taxon>Bacteria</taxon>
        <taxon>Bacillati</taxon>
        <taxon>Actinomycetota</taxon>
        <taxon>Actinomycetes</taxon>
        <taxon>Kitasatosporales</taxon>
        <taxon>Streptomycetaceae</taxon>
        <taxon>Streptomyces</taxon>
    </lineage>
</organism>
<accession>A0ABP7F8U0</accession>
<dbReference type="Proteomes" id="UP001499884">
    <property type="component" value="Unassembled WGS sequence"/>
</dbReference>
<evidence type="ECO:0000256" key="1">
    <source>
        <dbReference type="SAM" id="MobiDB-lite"/>
    </source>
</evidence>
<proteinExistence type="predicted"/>
<protein>
    <submittedName>
        <fullName evidence="2">Uncharacterized protein</fullName>
    </submittedName>
</protein>
<gene>
    <name evidence="2" type="ORF">GCM10023082_33950</name>
</gene>
<reference evidence="3" key="1">
    <citation type="journal article" date="2019" name="Int. J. Syst. Evol. Microbiol.">
        <title>The Global Catalogue of Microorganisms (GCM) 10K type strain sequencing project: providing services to taxonomists for standard genome sequencing and annotation.</title>
        <authorList>
            <consortium name="The Broad Institute Genomics Platform"/>
            <consortium name="The Broad Institute Genome Sequencing Center for Infectious Disease"/>
            <person name="Wu L."/>
            <person name="Ma J."/>
        </authorList>
    </citation>
    <scope>NUCLEOTIDE SEQUENCE [LARGE SCALE GENOMIC DNA]</scope>
    <source>
        <strain evidence="3">JCM 30846</strain>
    </source>
</reference>
<dbReference type="EMBL" id="BAABEP010000021">
    <property type="protein sequence ID" value="GAA3733822.1"/>
    <property type="molecule type" value="Genomic_DNA"/>
</dbReference>
<name>A0ABP7F8U0_9ACTN</name>
<comment type="caution">
    <text evidence="2">The sequence shown here is derived from an EMBL/GenBank/DDBJ whole genome shotgun (WGS) entry which is preliminary data.</text>
</comment>
<feature type="region of interest" description="Disordered" evidence="1">
    <location>
        <begin position="112"/>
        <end position="132"/>
    </location>
</feature>
<evidence type="ECO:0000313" key="2">
    <source>
        <dbReference type="EMBL" id="GAA3733822.1"/>
    </source>
</evidence>
<evidence type="ECO:0000313" key="3">
    <source>
        <dbReference type="Proteomes" id="UP001499884"/>
    </source>
</evidence>
<keyword evidence="3" id="KW-1185">Reference proteome</keyword>